<evidence type="ECO:0000313" key="3">
    <source>
        <dbReference type="Proteomes" id="UP000586119"/>
    </source>
</evidence>
<comment type="caution">
    <text evidence="2">The sequence shown here is derived from an EMBL/GenBank/DDBJ whole genome shotgun (WGS) entry which is preliminary data.</text>
</comment>
<dbReference type="Pfam" id="PF09704">
    <property type="entry name" value="Cas_Cas5d"/>
    <property type="match status" value="1"/>
</dbReference>
<dbReference type="InterPro" id="IPR010147">
    <property type="entry name" value="CRISPR-assoc_prot_CasD"/>
</dbReference>
<dbReference type="CDD" id="cd09756">
    <property type="entry name" value="Cas5_I-E"/>
    <property type="match status" value="1"/>
</dbReference>
<dbReference type="NCBIfam" id="TIGR01868">
    <property type="entry name" value="casD_Cas5e"/>
    <property type="match status" value="1"/>
</dbReference>
<reference evidence="2 3" key="1">
    <citation type="journal article" date="2015" name="Int. J. Syst. Evol. Microbiol.">
        <title>Halomonas salicampi sp. nov., a halotolerant and alkalitolerant bacterium isolated from a saltern soil.</title>
        <authorList>
            <person name="Lee J.C."/>
            <person name="Kim Y.S."/>
            <person name="Yun B.S."/>
            <person name="Whang K.S."/>
        </authorList>
    </citation>
    <scope>NUCLEOTIDE SEQUENCE [LARGE SCALE GENOMIC DNA]</scope>
    <source>
        <strain evidence="2 3">BH103</strain>
    </source>
</reference>
<evidence type="ECO:0000313" key="2">
    <source>
        <dbReference type="EMBL" id="NYS59821.1"/>
    </source>
</evidence>
<accession>A0A7Z0LIU4</accession>
<dbReference type="Gene3D" id="3.30.70.2660">
    <property type="match status" value="1"/>
</dbReference>
<sequence length="250" mass="28015">MTDYVIFRLYAPLASWGEAAVGETRPTATYPGKGAVLGLLGAALGIRRDDDAGQTQLRDSIAIGVKQYTPGLLMRDYHTVQMPASQSKVSYRTRKEELSAPRDTLKTILSSRDYRCDGLWTVAVWLTPAASLTLGEIEQALKTPHYPLYLGRKSCPPAAPLAPQRRECSTLKEALDIDFPSLDERYGNDKVALRFPDEALYAWEGKASTLDGDDQAAEYNDVWDFPLNRRRWQFGPRLEFRRAIAAEEAR</sequence>
<dbReference type="GO" id="GO:0051607">
    <property type="term" value="P:defense response to virus"/>
    <property type="evidence" value="ECO:0007669"/>
    <property type="project" value="UniProtKB-KW"/>
</dbReference>
<dbReference type="Proteomes" id="UP000586119">
    <property type="component" value="Unassembled WGS sequence"/>
</dbReference>
<dbReference type="GO" id="GO:0043571">
    <property type="term" value="P:maintenance of CRISPR repeat elements"/>
    <property type="evidence" value="ECO:0007669"/>
    <property type="project" value="InterPro"/>
</dbReference>
<dbReference type="GO" id="GO:0003723">
    <property type="term" value="F:RNA binding"/>
    <property type="evidence" value="ECO:0007669"/>
    <property type="project" value="InterPro"/>
</dbReference>
<name>A0A7Z0LIU4_9GAMM</name>
<keyword evidence="1" id="KW-0051">Antiviral defense</keyword>
<dbReference type="InterPro" id="IPR013422">
    <property type="entry name" value="CRISPR-assoc_prot_Cas5_N"/>
</dbReference>
<dbReference type="RefSeq" id="WP_179929167.1">
    <property type="nucleotide sequence ID" value="NZ_JACCDF010000002.1"/>
</dbReference>
<keyword evidence="3" id="KW-1185">Reference proteome</keyword>
<proteinExistence type="predicted"/>
<dbReference type="NCBIfam" id="TIGR02593">
    <property type="entry name" value="CRISPR_cas5"/>
    <property type="match status" value="1"/>
</dbReference>
<gene>
    <name evidence="2" type="primary">cas5e</name>
    <name evidence="2" type="ORF">HZS81_03465</name>
</gene>
<dbReference type="EMBL" id="JACCDF010000002">
    <property type="protein sequence ID" value="NYS59821.1"/>
    <property type="molecule type" value="Genomic_DNA"/>
</dbReference>
<evidence type="ECO:0000256" key="1">
    <source>
        <dbReference type="ARBA" id="ARBA00023118"/>
    </source>
</evidence>
<organism evidence="2 3">
    <name type="scientific">Vreelandella salicampi</name>
    <dbReference type="NCBI Taxonomy" id="1449798"/>
    <lineage>
        <taxon>Bacteria</taxon>
        <taxon>Pseudomonadati</taxon>
        <taxon>Pseudomonadota</taxon>
        <taxon>Gammaproteobacteria</taxon>
        <taxon>Oceanospirillales</taxon>
        <taxon>Halomonadaceae</taxon>
        <taxon>Vreelandella</taxon>
    </lineage>
</organism>
<dbReference type="AlphaFoldDB" id="A0A7Z0LIU4"/>
<dbReference type="InterPro" id="IPR021124">
    <property type="entry name" value="CRISPR-assoc_prot_Cas5"/>
</dbReference>
<protein>
    <submittedName>
        <fullName evidence="2">Type I-E CRISPR-associated protein Cas5/CasD</fullName>
    </submittedName>
</protein>